<dbReference type="PIRSF" id="PIRSF034934">
    <property type="entry name" value="AbiF_AbiD"/>
    <property type="match status" value="1"/>
</dbReference>
<accession>A0A0W0V9U2</accession>
<protein>
    <submittedName>
        <fullName evidence="1">AbiD phage protein-like protein</fullName>
    </submittedName>
</protein>
<keyword evidence="2" id="KW-1185">Reference proteome</keyword>
<dbReference type="Pfam" id="PF07751">
    <property type="entry name" value="Abi_2"/>
    <property type="match status" value="1"/>
</dbReference>
<evidence type="ECO:0000313" key="1">
    <source>
        <dbReference type="EMBL" id="KTD16393.1"/>
    </source>
</evidence>
<evidence type="ECO:0000313" key="2">
    <source>
        <dbReference type="Proteomes" id="UP000055035"/>
    </source>
</evidence>
<dbReference type="RefSeq" id="WP_058470250.1">
    <property type="nucleotide sequence ID" value="NZ_CAXYJA010000003.1"/>
</dbReference>
<comment type="caution">
    <text evidence="1">The sequence shown here is derived from an EMBL/GenBank/DDBJ whole genome shotgun (WGS) entry which is preliminary data.</text>
</comment>
<dbReference type="EMBL" id="LNYJ01000011">
    <property type="protein sequence ID" value="KTD16393.1"/>
    <property type="molecule type" value="Genomic_DNA"/>
</dbReference>
<dbReference type="InterPro" id="IPR017034">
    <property type="entry name" value="Abi_system_AbiD/AbiF"/>
</dbReference>
<dbReference type="OrthoDB" id="5363652at2"/>
<sequence length="327" mass="38828">MSLYNKPYLTFDQQLNLLKSRGMEVTNEKIALEYLRRLGYYRLSGYWYPCRQLCKPSNIQHKQSRLMRLDNFMTGTKFEDIVNLYVFDKKLRLIVLDAIERIEVAVRVEIAYLLGKTDPFAYNNQTLLHGNFTKKFNKLSGKSKHQEWLSKHDELINRSKEDFAIHYKSQYGLPLPIWVAIELWDFGLLSTFYQGMRVHDKDFISKKYGINNWQIMESWLRTLNYVRNVVAHHSRLWNRNLIDQPKLPKLGDMGAFDHLIGNTHMTSRVYVVLCILSYLLKSICPKSSWYIRVSSLVDSFPNTPHFRIKDMGFPIDWKNEELWRAVK</sequence>
<dbReference type="PATRIC" id="fig|456.5.peg.740"/>
<organism evidence="1 2">
    <name type="scientific">Legionella jordanis</name>
    <dbReference type="NCBI Taxonomy" id="456"/>
    <lineage>
        <taxon>Bacteria</taxon>
        <taxon>Pseudomonadati</taxon>
        <taxon>Pseudomonadota</taxon>
        <taxon>Gammaproteobacteria</taxon>
        <taxon>Legionellales</taxon>
        <taxon>Legionellaceae</taxon>
        <taxon>Legionella</taxon>
    </lineage>
</organism>
<reference evidence="1 2" key="1">
    <citation type="submission" date="2015-11" db="EMBL/GenBank/DDBJ databases">
        <title>Genomic analysis of 38 Legionella species identifies large and diverse effector repertoires.</title>
        <authorList>
            <person name="Burstein D."/>
            <person name="Amaro F."/>
            <person name="Zusman T."/>
            <person name="Lifshitz Z."/>
            <person name="Cohen O."/>
            <person name="Gilbert J.A."/>
            <person name="Pupko T."/>
            <person name="Shuman H.A."/>
            <person name="Segal G."/>
        </authorList>
    </citation>
    <scope>NUCLEOTIDE SEQUENCE [LARGE SCALE GENOMIC DNA]</scope>
    <source>
        <strain evidence="1 2">BL-540</strain>
    </source>
</reference>
<dbReference type="STRING" id="456.Ljor_0699"/>
<dbReference type="Proteomes" id="UP000055035">
    <property type="component" value="Unassembled WGS sequence"/>
</dbReference>
<proteinExistence type="predicted"/>
<name>A0A0W0V9U2_9GAMM</name>
<dbReference type="InterPro" id="IPR011664">
    <property type="entry name" value="Abi_system_AbiD/AbiF-like"/>
</dbReference>
<gene>
    <name evidence="1" type="ORF">Ljor_0699</name>
</gene>
<dbReference type="AlphaFoldDB" id="A0A0W0V9U2"/>